<organism evidence="7 8">
    <name type="scientific">Sellimonas caecigallum</name>
    <dbReference type="NCBI Taxonomy" id="2592333"/>
    <lineage>
        <taxon>Bacteria</taxon>
        <taxon>Bacillati</taxon>
        <taxon>Bacillota</taxon>
        <taxon>Clostridia</taxon>
        <taxon>Lachnospirales</taxon>
        <taxon>Lachnospiraceae</taxon>
        <taxon>Sellimonas</taxon>
    </lineage>
</organism>
<comment type="similarity">
    <text evidence="1 6">Belongs to the peptidase M42 family.</text>
</comment>
<comment type="caution">
    <text evidence="7">The sequence shown here is derived from an EMBL/GenBank/DDBJ whole genome shotgun (WGS) entry which is preliminary data.</text>
</comment>
<evidence type="ECO:0000313" key="7">
    <source>
        <dbReference type="EMBL" id="MBY0759116.1"/>
    </source>
</evidence>
<evidence type="ECO:0000256" key="5">
    <source>
        <dbReference type="ARBA" id="ARBA00022801"/>
    </source>
</evidence>
<dbReference type="PIRSF" id="PIRSF001123">
    <property type="entry name" value="PepA_GA"/>
    <property type="match status" value="1"/>
</dbReference>
<dbReference type="PANTHER" id="PTHR32481">
    <property type="entry name" value="AMINOPEPTIDASE"/>
    <property type="match status" value="1"/>
</dbReference>
<dbReference type="InterPro" id="IPR051464">
    <property type="entry name" value="Peptidase_M42_aminopept"/>
</dbReference>
<dbReference type="SUPFAM" id="SSF101821">
    <property type="entry name" value="Aminopeptidase/glucanase lid domain"/>
    <property type="match status" value="1"/>
</dbReference>
<dbReference type="RefSeq" id="WP_221919882.1">
    <property type="nucleotide sequence ID" value="NZ_CP173660.1"/>
</dbReference>
<dbReference type="InterPro" id="IPR008007">
    <property type="entry name" value="Peptidase_M42"/>
</dbReference>
<reference evidence="7 8" key="1">
    <citation type="journal article" date="2020" name="New Microbes New Infect">
        <title>Sellimonas caecigallum sp. nov., description and genome sequence of a new member of the Sellimonas genus isolated from the cecum of feral chicken.</title>
        <authorList>
            <person name="Wongkuna S."/>
            <person name="Ghimire S."/>
            <person name="Antony L."/>
            <person name="Chankhamhaengdecha S."/>
            <person name="Janvilisri T."/>
            <person name="Scaria J."/>
        </authorList>
    </citation>
    <scope>NUCLEOTIDE SEQUENCE [LARGE SCALE GENOMIC DNA]</scope>
    <source>
        <strain evidence="7 8">SW451</strain>
    </source>
</reference>
<sequence>MMLEKLTQLWGVSGQEEEVAAFIIKNAADNVDEIKQDAVGNLFLLKRGCGTEKKKIMVSAHMDEIGLCVVRILDNGLLKVKQIGGLSAFVIYMNRVRFKNGITGVIACDRNIQDIKDADIRELYVDIGVSSREDAEKYVKVGDCAVIQGEFEHAAGDCVLAKAFDDRVACSILMETIKEMQTPYHDIYFTFTVQEEVGLRGATVAAERIQPDLGIAVDITRSFDLPGEDYGNPVLGKGVAIKVSDGSVLCDHEWTCKLRDIAEENGIPFQMDALYAGGTDIGAIMKSGKGVKTLGLSIPTRYGHTPNNMIHKKDIAACKELLKVFLEKEIKIETEKTWK</sequence>
<evidence type="ECO:0000256" key="6">
    <source>
        <dbReference type="PIRNR" id="PIRNR001123"/>
    </source>
</evidence>
<proteinExistence type="inferred from homology"/>
<dbReference type="PANTHER" id="PTHR32481:SF9">
    <property type="entry name" value="ENDOGLUCANASE"/>
    <property type="match status" value="1"/>
</dbReference>
<dbReference type="Gene3D" id="2.40.30.40">
    <property type="entry name" value="Peptidase M42, domain 2"/>
    <property type="match status" value="1"/>
</dbReference>
<dbReference type="Gene3D" id="3.40.630.10">
    <property type="entry name" value="Zn peptidases"/>
    <property type="match status" value="1"/>
</dbReference>
<evidence type="ECO:0000256" key="2">
    <source>
        <dbReference type="ARBA" id="ARBA00022438"/>
    </source>
</evidence>
<keyword evidence="4" id="KW-0479">Metal-binding</keyword>
<accession>A0ABS7L7N9</accession>
<evidence type="ECO:0000256" key="1">
    <source>
        <dbReference type="ARBA" id="ARBA00006272"/>
    </source>
</evidence>
<dbReference type="EMBL" id="VIRV01000011">
    <property type="protein sequence ID" value="MBY0759116.1"/>
    <property type="molecule type" value="Genomic_DNA"/>
</dbReference>
<dbReference type="InterPro" id="IPR023367">
    <property type="entry name" value="Peptidase_M42_dom2"/>
</dbReference>
<dbReference type="SUPFAM" id="SSF53187">
    <property type="entry name" value="Zn-dependent exopeptidases"/>
    <property type="match status" value="1"/>
</dbReference>
<keyword evidence="2" id="KW-0031">Aminopeptidase</keyword>
<protein>
    <submittedName>
        <fullName evidence="7">M42 family metallopeptidase</fullName>
    </submittedName>
</protein>
<evidence type="ECO:0000256" key="4">
    <source>
        <dbReference type="ARBA" id="ARBA00022723"/>
    </source>
</evidence>
<keyword evidence="5" id="KW-0378">Hydrolase</keyword>
<keyword evidence="8" id="KW-1185">Reference proteome</keyword>
<evidence type="ECO:0000313" key="8">
    <source>
        <dbReference type="Proteomes" id="UP000779049"/>
    </source>
</evidence>
<evidence type="ECO:0000256" key="3">
    <source>
        <dbReference type="ARBA" id="ARBA00022670"/>
    </source>
</evidence>
<dbReference type="Pfam" id="PF05343">
    <property type="entry name" value="Peptidase_M42"/>
    <property type="match status" value="1"/>
</dbReference>
<dbReference type="Proteomes" id="UP000779049">
    <property type="component" value="Unassembled WGS sequence"/>
</dbReference>
<gene>
    <name evidence="7" type="ORF">FLB61_08460</name>
</gene>
<keyword evidence="3" id="KW-0645">Protease</keyword>
<name>A0ABS7L7N9_9FIRM</name>